<evidence type="ECO:0000256" key="1">
    <source>
        <dbReference type="ARBA" id="ARBA00022679"/>
    </source>
</evidence>
<dbReference type="PANTHER" id="PTHR34069">
    <property type="entry name" value="3-OXOACYL-[ACYL-CARRIER-PROTEIN] SYNTHASE 3"/>
    <property type="match status" value="1"/>
</dbReference>
<dbReference type="GO" id="GO:0004315">
    <property type="term" value="F:3-oxoacyl-[acyl-carrier-protein] synthase activity"/>
    <property type="evidence" value="ECO:0007669"/>
    <property type="project" value="InterPro"/>
</dbReference>
<dbReference type="CDD" id="cd00830">
    <property type="entry name" value="KAS_III"/>
    <property type="match status" value="1"/>
</dbReference>
<dbReference type="InterPro" id="IPR013751">
    <property type="entry name" value="ACP_syn_III_N"/>
</dbReference>
<evidence type="ECO:0000259" key="3">
    <source>
        <dbReference type="Pfam" id="PF08541"/>
    </source>
</evidence>
<keyword evidence="2" id="KW-0012">Acyltransferase</keyword>
<evidence type="ECO:0000313" key="7">
    <source>
        <dbReference type="Proteomes" id="UP000290921"/>
    </source>
</evidence>
<reference evidence="5 8" key="2">
    <citation type="submission" date="2022-09" db="EMBL/GenBank/DDBJ databases">
        <title>complete genome sequences of Clostridium tetani str. KHSU-234311-028 isolated from soil.</title>
        <authorList>
            <person name="Sekizuka T."/>
            <person name="Shitada C."/>
            <person name="Takahashi M."/>
            <person name="Kuroda M."/>
        </authorList>
    </citation>
    <scope>NUCLEOTIDE SEQUENCE [LARGE SCALE GENOMIC DNA]</scope>
    <source>
        <strain evidence="5 8">KHSU-234311-028</strain>
    </source>
</reference>
<proteinExistence type="predicted"/>
<dbReference type="InterPro" id="IPR013747">
    <property type="entry name" value="ACP_syn_III_C"/>
</dbReference>
<dbReference type="Proteomes" id="UP001321763">
    <property type="component" value="Chromosome"/>
</dbReference>
<dbReference type="EMBL" id="QMAP01000001">
    <property type="protein sequence ID" value="RXI50448.1"/>
    <property type="molecule type" value="Genomic_DNA"/>
</dbReference>
<organism evidence="6 7">
    <name type="scientific">Clostridium tetani</name>
    <dbReference type="NCBI Taxonomy" id="1513"/>
    <lineage>
        <taxon>Bacteria</taxon>
        <taxon>Bacillati</taxon>
        <taxon>Bacillota</taxon>
        <taxon>Clostridia</taxon>
        <taxon>Eubacteriales</taxon>
        <taxon>Clostridiaceae</taxon>
        <taxon>Clostridium</taxon>
    </lineage>
</organism>
<dbReference type="InterPro" id="IPR016039">
    <property type="entry name" value="Thiolase-like"/>
</dbReference>
<dbReference type="EMBL" id="AP026818">
    <property type="protein sequence ID" value="BDR80429.1"/>
    <property type="molecule type" value="Genomic_DNA"/>
</dbReference>
<evidence type="ECO:0000256" key="2">
    <source>
        <dbReference type="ARBA" id="ARBA00023315"/>
    </source>
</evidence>
<feature type="domain" description="Beta-ketoacyl-[acyl-carrier-protein] synthase III C-terminal" evidence="3">
    <location>
        <begin position="249"/>
        <end position="336"/>
    </location>
</feature>
<feature type="domain" description="Beta-ketoacyl-[acyl-carrier-protein] synthase III N-terminal" evidence="4">
    <location>
        <begin position="116"/>
        <end position="183"/>
    </location>
</feature>
<dbReference type="RefSeq" id="WP_129029560.1">
    <property type="nucleotide sequence ID" value="NZ_AP026806.1"/>
</dbReference>
<dbReference type="GO" id="GO:0006633">
    <property type="term" value="P:fatty acid biosynthetic process"/>
    <property type="evidence" value="ECO:0007669"/>
    <property type="project" value="InterPro"/>
</dbReference>
<name>A0A4Q0VE12_CLOTA</name>
<keyword evidence="1" id="KW-0808">Transferase</keyword>
<sequence>MTKLNRNVIIKSVGTYVPKKKVHKNELIQYFEQYGSQNEAKELMDEIGRETISMMDENETVITMSLASSKICLEKAGLTPNDIDVIISASNTPEFLSPTGAMLIRDGLNSNAHQVLDVNCDCIGMLQGLNVATSLLKLNKQYKRALVVGAFGCLRNSRKDNIISYATVGDNSTAMILEVQEEEIERGFLGHRSFTDSQYIEAIQFPACGMSKIFDKNIDEFEKRLRWDNFNSHFIPQSSADVITELLTDYNYKPEDVTQFFLSQFSIEYNELTMDAMSLPHNRFTFIADKYGYTGPCSPLLALHDRIQEKPFNESELCIMCSVAAGCIITALLYKW</sequence>
<dbReference type="GO" id="GO:0044550">
    <property type="term" value="P:secondary metabolite biosynthetic process"/>
    <property type="evidence" value="ECO:0007669"/>
    <property type="project" value="TreeGrafter"/>
</dbReference>
<dbReference type="Gene3D" id="3.40.47.10">
    <property type="match status" value="1"/>
</dbReference>
<accession>A0A4Q0VE12</accession>
<dbReference type="Pfam" id="PF08541">
    <property type="entry name" value="ACP_syn_III_C"/>
    <property type="match status" value="1"/>
</dbReference>
<dbReference type="SUPFAM" id="SSF53901">
    <property type="entry name" value="Thiolase-like"/>
    <property type="match status" value="2"/>
</dbReference>
<evidence type="ECO:0000313" key="5">
    <source>
        <dbReference type="EMBL" id="BDR80429.1"/>
    </source>
</evidence>
<evidence type="ECO:0000313" key="8">
    <source>
        <dbReference type="Proteomes" id="UP001321763"/>
    </source>
</evidence>
<protein>
    <submittedName>
        <fullName evidence="5">3-oxoacyl-ACP synthase</fullName>
    </submittedName>
    <submittedName>
        <fullName evidence="6">Ketoacyl-ACP synthase III</fullName>
    </submittedName>
</protein>
<gene>
    <name evidence="6" type="ORF">DP130_00300</name>
    <name evidence="5" type="ORF">K234311028_06750</name>
</gene>
<dbReference type="Proteomes" id="UP000290921">
    <property type="component" value="Unassembled WGS sequence"/>
</dbReference>
<dbReference type="Pfam" id="PF08545">
    <property type="entry name" value="ACP_syn_III"/>
    <property type="match status" value="1"/>
</dbReference>
<evidence type="ECO:0000259" key="4">
    <source>
        <dbReference type="Pfam" id="PF08545"/>
    </source>
</evidence>
<dbReference type="AlphaFoldDB" id="A0A4Q0VE12"/>
<dbReference type="PANTHER" id="PTHR34069:SF2">
    <property type="entry name" value="BETA-KETOACYL-[ACYL-CARRIER-PROTEIN] SYNTHASE III"/>
    <property type="match status" value="1"/>
</dbReference>
<reference evidence="6 7" key="1">
    <citation type="submission" date="2018-06" db="EMBL/GenBank/DDBJ databases">
        <title>Genome conservation of Clostridium tetani.</title>
        <authorList>
            <person name="Bruggemann H."/>
            <person name="Popoff M.R."/>
        </authorList>
    </citation>
    <scope>NUCLEOTIDE SEQUENCE [LARGE SCALE GENOMIC DNA]</scope>
    <source>
        <strain evidence="6 7">2017.061</strain>
    </source>
</reference>
<evidence type="ECO:0000313" key="6">
    <source>
        <dbReference type="EMBL" id="RXI50448.1"/>
    </source>
</evidence>